<sequence length="90" mass="10393">MAPPPHMTYDQQVAYTQIEDKLNKVKKIQDIPEDLEKTIEIIVTGFFAMLSCVEDNEKVSNILHDLQTFIDTIYENHVNFDETSLMTSNT</sequence>
<dbReference type="Proteomes" id="UP000201571">
    <property type="component" value="Segment"/>
</dbReference>
<dbReference type="KEGG" id="vg:13842713"/>
<keyword evidence="2" id="KW-1185">Reference proteome</keyword>
<reference evidence="1 2" key="1">
    <citation type="journal article" date="2012" name="BMC Genomics">
        <title>Genome of Epinotia aporema granulovirus (EpapGV), a polyorganotropic fast killing betabaculovirus with a novel thymidylate kinase gene.</title>
        <authorList>
            <person name="Ferrelli M.L."/>
            <person name="Salvador R."/>
            <person name="Biedma M.E."/>
            <person name="Berretta M.F."/>
            <person name="Haase S."/>
            <person name="Sciocco-Cap A."/>
            <person name="Ghiringhelli P.D."/>
            <person name="Romanowski V."/>
        </authorList>
    </citation>
    <scope>NUCLEOTIDE SEQUENCE [LARGE SCALE GENOMIC DNA]</scope>
</reference>
<dbReference type="GeneID" id="13842713"/>
<evidence type="ECO:0000313" key="2">
    <source>
        <dbReference type="Proteomes" id="UP000201571"/>
    </source>
</evidence>
<accession>K4ER51</accession>
<name>K4ER51_9BBAC</name>
<dbReference type="EMBL" id="JN408834">
    <property type="protein sequence ID" value="AER41434.1"/>
    <property type="molecule type" value="Genomic_DNA"/>
</dbReference>
<dbReference type="RefSeq" id="YP_006908516.1">
    <property type="nucleotide sequence ID" value="NC_018875.1"/>
</dbReference>
<evidence type="ECO:0000313" key="1">
    <source>
        <dbReference type="EMBL" id="AER41434.1"/>
    </source>
</evidence>
<protein>
    <submittedName>
        <fullName evidence="1">Uncharacterized protein</fullName>
    </submittedName>
</protein>
<organism evidence="1 2">
    <name type="scientific">Epinotia aporema granulovirus</name>
    <dbReference type="NCBI Taxonomy" id="166056"/>
    <lineage>
        <taxon>Viruses</taxon>
        <taxon>Viruses incertae sedis</taxon>
        <taxon>Naldaviricetes</taxon>
        <taxon>Lefavirales</taxon>
        <taxon>Baculoviridae</taxon>
        <taxon>Betabaculovirus</taxon>
        <taxon>Betabaculovirus epaporemae</taxon>
    </lineage>
</organism>
<proteinExistence type="predicted"/>